<dbReference type="PROSITE" id="PS50879">
    <property type="entry name" value="RNASE_H_1"/>
    <property type="match status" value="1"/>
</dbReference>
<sequence length="198" mass="21503">MPTIQCDPDEARETLREAGVEVQPGNTDHEAWRAERGGAVAVAYADKVIVQGSSPTDLTLLLQDGGATRGHVYFDGASRGNPGPASVGWAIVTSDGIVAEGSERIGRTTNNRAEYEALVRALEAAQEYGLKEVDVRGDSQLIVKQVRGEWNTNDPGLREKRVAVRELLEGFDRWSLAHVPREINDRADKLANEALDNG</sequence>
<evidence type="ECO:0000259" key="1">
    <source>
        <dbReference type="PROSITE" id="PS50879"/>
    </source>
</evidence>
<protein>
    <submittedName>
        <fullName evidence="2">Ribonuclease HI</fullName>
    </submittedName>
</protein>
<keyword evidence="3" id="KW-1185">Reference proteome</keyword>
<evidence type="ECO:0000313" key="2">
    <source>
        <dbReference type="EMBL" id="SDM11308.1"/>
    </source>
</evidence>
<dbReference type="RefSeq" id="WP_089694466.1">
    <property type="nucleotide sequence ID" value="NZ_FNHL01000001.1"/>
</dbReference>
<dbReference type="SUPFAM" id="SSF53098">
    <property type="entry name" value="Ribonuclease H-like"/>
    <property type="match status" value="1"/>
</dbReference>
<name>A0A1G9QJY4_9EURY</name>
<evidence type="ECO:0000313" key="3">
    <source>
        <dbReference type="Proteomes" id="UP000199451"/>
    </source>
</evidence>
<dbReference type="InterPro" id="IPR049863">
    <property type="entry name" value="RnhA-like_halobact"/>
</dbReference>
<dbReference type="GO" id="GO:0003676">
    <property type="term" value="F:nucleic acid binding"/>
    <property type="evidence" value="ECO:0007669"/>
    <property type="project" value="InterPro"/>
</dbReference>
<feature type="domain" description="RNase H type-1" evidence="1">
    <location>
        <begin position="66"/>
        <end position="196"/>
    </location>
</feature>
<dbReference type="OrthoDB" id="52651at2157"/>
<organism evidence="2 3">
    <name type="scientific">Halogranum gelatinilyticum</name>
    <dbReference type="NCBI Taxonomy" id="660521"/>
    <lineage>
        <taxon>Archaea</taxon>
        <taxon>Methanobacteriati</taxon>
        <taxon>Methanobacteriota</taxon>
        <taxon>Stenosarchaea group</taxon>
        <taxon>Halobacteria</taxon>
        <taxon>Halobacteriales</taxon>
        <taxon>Haloferacaceae</taxon>
    </lineage>
</organism>
<dbReference type="InterPro" id="IPR036397">
    <property type="entry name" value="RNaseH_sf"/>
</dbReference>
<dbReference type="EMBL" id="FNHL01000001">
    <property type="protein sequence ID" value="SDM11308.1"/>
    <property type="molecule type" value="Genomic_DNA"/>
</dbReference>
<dbReference type="InterPro" id="IPR002156">
    <property type="entry name" value="RNaseH_domain"/>
</dbReference>
<dbReference type="Gene3D" id="3.30.420.10">
    <property type="entry name" value="Ribonuclease H-like superfamily/Ribonuclease H"/>
    <property type="match status" value="1"/>
</dbReference>
<dbReference type="NCBIfam" id="NF041306">
    <property type="entry name" value="RnaseHI_Halo"/>
    <property type="match status" value="1"/>
</dbReference>
<dbReference type="AlphaFoldDB" id="A0A1G9QJY4"/>
<dbReference type="PANTHER" id="PTHR46387">
    <property type="entry name" value="POLYNUCLEOTIDYL TRANSFERASE, RIBONUCLEASE H-LIKE SUPERFAMILY PROTEIN"/>
    <property type="match status" value="1"/>
</dbReference>
<dbReference type="CDD" id="cd09279">
    <property type="entry name" value="RNase_HI_like"/>
    <property type="match status" value="1"/>
</dbReference>
<proteinExistence type="predicted"/>
<reference evidence="3" key="1">
    <citation type="submission" date="2016-10" db="EMBL/GenBank/DDBJ databases">
        <authorList>
            <person name="Varghese N."/>
            <person name="Submissions S."/>
        </authorList>
    </citation>
    <scope>NUCLEOTIDE SEQUENCE [LARGE SCALE GENOMIC DNA]</scope>
    <source>
        <strain evidence="3">CGMCC 1.10119</strain>
    </source>
</reference>
<accession>A0A1G9QJY4</accession>
<gene>
    <name evidence="2" type="ORF">SAMN04487949_0899</name>
</gene>
<dbReference type="GO" id="GO:0004523">
    <property type="term" value="F:RNA-DNA hybrid ribonuclease activity"/>
    <property type="evidence" value="ECO:0007669"/>
    <property type="project" value="InterPro"/>
</dbReference>
<dbReference type="InterPro" id="IPR012337">
    <property type="entry name" value="RNaseH-like_sf"/>
</dbReference>
<dbReference type="Pfam" id="PF13456">
    <property type="entry name" value="RVT_3"/>
    <property type="match status" value="1"/>
</dbReference>
<dbReference type="PANTHER" id="PTHR46387:SF2">
    <property type="entry name" value="RIBONUCLEASE HI"/>
    <property type="match status" value="1"/>
</dbReference>
<dbReference type="STRING" id="660521.SAMN04487949_0899"/>
<dbReference type="Proteomes" id="UP000199451">
    <property type="component" value="Unassembled WGS sequence"/>
</dbReference>